<evidence type="ECO:0000256" key="1">
    <source>
        <dbReference type="SAM" id="SignalP"/>
    </source>
</evidence>
<reference evidence="2" key="1">
    <citation type="submission" date="2021-04" db="EMBL/GenBank/DDBJ databases">
        <title>Pseudaminobacter soli sp. nov., isolated from paddy soil contaminated by heavy metals.</title>
        <authorList>
            <person name="Zhang K."/>
        </authorList>
    </citation>
    <scope>NUCLEOTIDE SEQUENCE</scope>
    <source>
        <strain evidence="2">19-2017</strain>
    </source>
</reference>
<dbReference type="Proteomes" id="UP000680348">
    <property type="component" value="Unassembled WGS sequence"/>
</dbReference>
<dbReference type="SUPFAM" id="SSF49503">
    <property type="entry name" value="Cupredoxins"/>
    <property type="match status" value="1"/>
</dbReference>
<evidence type="ECO:0008006" key="4">
    <source>
        <dbReference type="Google" id="ProtNLM"/>
    </source>
</evidence>
<feature type="signal peptide" evidence="1">
    <location>
        <begin position="1"/>
        <end position="23"/>
    </location>
</feature>
<sequence length="149" mass="15837">MSGIRSCAGALLISPVLVTTAWAADEPATVKVALLDMSSAMPTENMASIRTDKPTAKAGPVTFDVTNWSKSVHEMVIVSVDRPNSPLPYDNARARVPEEQIKVLGEAEDIQPSGSKTLEVSLPQGSYLLICNRPGHYAAGMVTPFSVTP</sequence>
<organism evidence="2 3">
    <name type="scientific">Pseudaminobacter soli</name>
    <name type="common">ex Zhang et al. 2022</name>
    <dbReference type="NCBI Taxonomy" id="2831468"/>
    <lineage>
        <taxon>Bacteria</taxon>
        <taxon>Pseudomonadati</taxon>
        <taxon>Pseudomonadota</taxon>
        <taxon>Alphaproteobacteria</taxon>
        <taxon>Hyphomicrobiales</taxon>
        <taxon>Phyllobacteriaceae</taxon>
        <taxon>Pseudaminobacter</taxon>
    </lineage>
</organism>
<protein>
    <recommendedName>
        <fullName evidence="4">Blue (type 1) copper domain-containing protein</fullName>
    </recommendedName>
</protein>
<keyword evidence="3" id="KW-1185">Reference proteome</keyword>
<dbReference type="InterPro" id="IPR008972">
    <property type="entry name" value="Cupredoxin"/>
</dbReference>
<comment type="caution">
    <text evidence="2">The sequence shown here is derived from an EMBL/GenBank/DDBJ whole genome shotgun (WGS) entry which is preliminary data.</text>
</comment>
<proteinExistence type="predicted"/>
<dbReference type="RefSeq" id="WP_188255144.1">
    <property type="nucleotide sequence ID" value="NZ_JABVCF010000006.1"/>
</dbReference>
<keyword evidence="1" id="KW-0732">Signal</keyword>
<dbReference type="Gene3D" id="2.60.40.420">
    <property type="entry name" value="Cupredoxins - blue copper proteins"/>
    <property type="match status" value="1"/>
</dbReference>
<dbReference type="EMBL" id="JAGWCR010000006">
    <property type="protein sequence ID" value="MBS3649589.1"/>
    <property type="molecule type" value="Genomic_DNA"/>
</dbReference>
<dbReference type="AlphaFoldDB" id="A0A942DXG1"/>
<evidence type="ECO:0000313" key="2">
    <source>
        <dbReference type="EMBL" id="MBS3649589.1"/>
    </source>
</evidence>
<accession>A0A942DXG1</accession>
<evidence type="ECO:0000313" key="3">
    <source>
        <dbReference type="Proteomes" id="UP000680348"/>
    </source>
</evidence>
<name>A0A942DXG1_9HYPH</name>
<gene>
    <name evidence="2" type="ORF">KEU06_13320</name>
</gene>
<feature type="chain" id="PRO_5038111483" description="Blue (type 1) copper domain-containing protein" evidence="1">
    <location>
        <begin position="24"/>
        <end position="149"/>
    </location>
</feature>